<keyword evidence="3 5" id="KW-1133">Transmembrane helix</keyword>
<dbReference type="EMBL" id="JBHTBJ010000010">
    <property type="protein sequence ID" value="MFC7275516.1"/>
    <property type="molecule type" value="Genomic_DNA"/>
</dbReference>
<gene>
    <name evidence="7" type="ORF">ACFQS1_16120</name>
</gene>
<keyword evidence="4 5" id="KW-0472">Membrane</keyword>
<feature type="transmembrane region" description="Helical" evidence="5">
    <location>
        <begin position="6"/>
        <end position="25"/>
    </location>
</feature>
<reference evidence="8" key="1">
    <citation type="journal article" date="2019" name="Int. J. Syst. Evol. Microbiol.">
        <title>The Global Catalogue of Microorganisms (GCM) 10K type strain sequencing project: providing services to taxonomists for standard genome sequencing and annotation.</title>
        <authorList>
            <consortium name="The Broad Institute Genomics Platform"/>
            <consortium name="The Broad Institute Genome Sequencing Center for Infectious Disease"/>
            <person name="Wu L."/>
            <person name="Ma J."/>
        </authorList>
    </citation>
    <scope>NUCLEOTIDE SEQUENCE [LARGE SCALE GENOMIC DNA]</scope>
    <source>
        <strain evidence="8">XZYJT-10</strain>
    </source>
</reference>
<protein>
    <submittedName>
        <fullName evidence="7">MauE/DoxX family redox-associated membrane protein</fullName>
    </submittedName>
</protein>
<name>A0ABW2HUS0_9ACTN</name>
<dbReference type="Proteomes" id="UP001596548">
    <property type="component" value="Unassembled WGS sequence"/>
</dbReference>
<evidence type="ECO:0000256" key="3">
    <source>
        <dbReference type="ARBA" id="ARBA00022989"/>
    </source>
</evidence>
<feature type="transmembrane region" description="Helical" evidence="5">
    <location>
        <begin position="144"/>
        <end position="161"/>
    </location>
</feature>
<evidence type="ECO:0000256" key="4">
    <source>
        <dbReference type="ARBA" id="ARBA00023136"/>
    </source>
</evidence>
<feature type="transmembrane region" description="Helical" evidence="5">
    <location>
        <begin position="116"/>
        <end position="138"/>
    </location>
</feature>
<evidence type="ECO:0000256" key="1">
    <source>
        <dbReference type="ARBA" id="ARBA00004141"/>
    </source>
</evidence>
<proteinExistence type="predicted"/>
<keyword evidence="2 5" id="KW-0812">Transmembrane</keyword>
<dbReference type="RefSeq" id="WP_378968714.1">
    <property type="nucleotide sequence ID" value="NZ_JBHTBJ010000010.1"/>
</dbReference>
<comment type="subcellular location">
    <subcellularLocation>
        <location evidence="1">Membrane</location>
        <topology evidence="1">Multi-pass membrane protein</topology>
    </subcellularLocation>
</comment>
<evidence type="ECO:0000313" key="7">
    <source>
        <dbReference type="EMBL" id="MFC7275516.1"/>
    </source>
</evidence>
<dbReference type="InterPro" id="IPR009908">
    <property type="entry name" value="Methylamine_util_MauE"/>
</dbReference>
<evidence type="ECO:0000256" key="2">
    <source>
        <dbReference type="ARBA" id="ARBA00022692"/>
    </source>
</evidence>
<comment type="caution">
    <text evidence="7">The sequence shown here is derived from an EMBL/GenBank/DDBJ whole genome shotgun (WGS) entry which is preliminary data.</text>
</comment>
<accession>A0ABW2HUS0</accession>
<evidence type="ECO:0000313" key="8">
    <source>
        <dbReference type="Proteomes" id="UP001596548"/>
    </source>
</evidence>
<evidence type="ECO:0000259" key="6">
    <source>
        <dbReference type="Pfam" id="PF07291"/>
    </source>
</evidence>
<organism evidence="7 8">
    <name type="scientific">Paractinoplanes rhizophilus</name>
    <dbReference type="NCBI Taxonomy" id="1416877"/>
    <lineage>
        <taxon>Bacteria</taxon>
        <taxon>Bacillati</taxon>
        <taxon>Actinomycetota</taxon>
        <taxon>Actinomycetes</taxon>
        <taxon>Micromonosporales</taxon>
        <taxon>Micromonosporaceae</taxon>
        <taxon>Paractinoplanes</taxon>
    </lineage>
</organism>
<sequence>MELAGSVLIVLNSVAAAVLLQAGLYKMAVPAPLRRALAELAPRYFGALRDRHVRVVAAVEISVGLALLAPAVRVPGAIAAAVLGVAFAVLGVAGMLRRSEAPCGCLGAGAPRSLGLLNVVVGLVLAAFGVFSATATVVGGSFRLGPVLTALFLLLLCVWMNRGVALQLLRRKAALVRMGDS</sequence>
<feature type="domain" description="Methylamine utilisation protein MauE" evidence="6">
    <location>
        <begin position="7"/>
        <end position="131"/>
    </location>
</feature>
<evidence type="ECO:0000256" key="5">
    <source>
        <dbReference type="SAM" id="Phobius"/>
    </source>
</evidence>
<keyword evidence="8" id="KW-1185">Reference proteome</keyword>
<feature type="transmembrane region" description="Helical" evidence="5">
    <location>
        <begin position="78"/>
        <end position="96"/>
    </location>
</feature>
<dbReference type="Pfam" id="PF07291">
    <property type="entry name" value="MauE"/>
    <property type="match status" value="1"/>
</dbReference>